<sequence length="131" mass="15286">MHSKRNSLSNRCDRFDEPIRIPFVSTTQADIAAKLNWVTLPFNYYWYSLISFTCSATTAQMSIYKFTQLAATSNSLFQYTQLHDSCNNSDSLSHPSSQYSQFTSQNIQMQAHYFMPNFLRRHHTIVTTTEY</sequence>
<proteinExistence type="predicted"/>
<comment type="caution">
    <text evidence="1">The sequence shown here is derived from an EMBL/GenBank/DDBJ whole genome shotgun (WGS) entry which is preliminary data.</text>
</comment>
<keyword evidence="2" id="KW-1185">Reference proteome</keyword>
<gene>
    <name evidence="1" type="ORF">FRX31_030096</name>
</gene>
<reference evidence="1 2" key="1">
    <citation type="submission" date="2020-06" db="EMBL/GenBank/DDBJ databases">
        <title>Transcriptomic and genomic resources for Thalictrum thalictroides and T. hernandezii: Facilitating candidate gene discovery in an emerging model plant lineage.</title>
        <authorList>
            <person name="Arias T."/>
            <person name="Riano-Pachon D.M."/>
            <person name="Di Stilio V.S."/>
        </authorList>
    </citation>
    <scope>NUCLEOTIDE SEQUENCE [LARGE SCALE GENOMIC DNA]</scope>
    <source>
        <strain evidence="2">cv. WT478/WT964</strain>
        <tissue evidence="1">Leaves</tissue>
    </source>
</reference>
<dbReference type="AlphaFoldDB" id="A0A7J6V818"/>
<accession>A0A7J6V818</accession>
<name>A0A7J6V818_THATH</name>
<dbReference type="EMBL" id="JABWDY010037624">
    <property type="protein sequence ID" value="KAF5180315.1"/>
    <property type="molecule type" value="Genomic_DNA"/>
</dbReference>
<organism evidence="1 2">
    <name type="scientific">Thalictrum thalictroides</name>
    <name type="common">Rue-anemone</name>
    <name type="synonym">Anemone thalictroides</name>
    <dbReference type="NCBI Taxonomy" id="46969"/>
    <lineage>
        <taxon>Eukaryota</taxon>
        <taxon>Viridiplantae</taxon>
        <taxon>Streptophyta</taxon>
        <taxon>Embryophyta</taxon>
        <taxon>Tracheophyta</taxon>
        <taxon>Spermatophyta</taxon>
        <taxon>Magnoliopsida</taxon>
        <taxon>Ranunculales</taxon>
        <taxon>Ranunculaceae</taxon>
        <taxon>Thalictroideae</taxon>
        <taxon>Thalictrum</taxon>
    </lineage>
</organism>
<evidence type="ECO:0000313" key="1">
    <source>
        <dbReference type="EMBL" id="KAF5180315.1"/>
    </source>
</evidence>
<dbReference type="Proteomes" id="UP000554482">
    <property type="component" value="Unassembled WGS sequence"/>
</dbReference>
<protein>
    <submittedName>
        <fullName evidence="1">Uncharacterized protein</fullName>
    </submittedName>
</protein>
<evidence type="ECO:0000313" key="2">
    <source>
        <dbReference type="Proteomes" id="UP000554482"/>
    </source>
</evidence>